<dbReference type="EMBL" id="LAZL01000022">
    <property type="protein sequence ID" value="KMT64656.1"/>
    <property type="molecule type" value="Genomic_DNA"/>
</dbReference>
<gene>
    <name evidence="1" type="ORF">XM47_13540</name>
</gene>
<reference evidence="1 2" key="1">
    <citation type="submission" date="2015-04" db="EMBL/GenBank/DDBJ databases">
        <title>Draft Genome Sequence of the Novel Agar-Digesting Marine Bacterium Q1.</title>
        <authorList>
            <person name="Li Y."/>
            <person name="Li D."/>
            <person name="Chen G."/>
            <person name="Du Z."/>
        </authorList>
    </citation>
    <scope>NUCLEOTIDE SEQUENCE [LARGE SCALE GENOMIC DNA]</scope>
    <source>
        <strain evidence="1 2">Q1</strain>
    </source>
</reference>
<dbReference type="Proteomes" id="UP000037600">
    <property type="component" value="Unassembled WGS sequence"/>
</dbReference>
<protein>
    <recommendedName>
        <fullName evidence="3">TIGR03016 family PEP-CTERM system-associated outer membrane protein</fullName>
    </recommendedName>
</protein>
<proteinExistence type="predicted"/>
<accession>A0A0J8JJN4</accession>
<dbReference type="AlphaFoldDB" id="A0A0J8JJN4"/>
<organism evidence="1 2">
    <name type="scientific">Catenovulum maritimum</name>
    <dbReference type="NCBI Taxonomy" id="1513271"/>
    <lineage>
        <taxon>Bacteria</taxon>
        <taxon>Pseudomonadati</taxon>
        <taxon>Pseudomonadota</taxon>
        <taxon>Gammaproteobacteria</taxon>
        <taxon>Alteromonadales</taxon>
        <taxon>Alteromonadaceae</taxon>
        <taxon>Catenovulum</taxon>
    </lineage>
</organism>
<evidence type="ECO:0000313" key="1">
    <source>
        <dbReference type="EMBL" id="KMT64656.1"/>
    </source>
</evidence>
<evidence type="ECO:0008006" key="3">
    <source>
        <dbReference type="Google" id="ProtNLM"/>
    </source>
</evidence>
<comment type="caution">
    <text evidence="1">The sequence shown here is derived from an EMBL/GenBank/DDBJ whole genome shotgun (WGS) entry which is preliminary data.</text>
</comment>
<dbReference type="STRING" id="1513271.XM47_13540"/>
<name>A0A0J8JJN4_9ALTE</name>
<keyword evidence="2" id="KW-1185">Reference proteome</keyword>
<evidence type="ECO:0000313" key="2">
    <source>
        <dbReference type="Proteomes" id="UP000037600"/>
    </source>
</evidence>
<sequence>MDTHMLMLGKNKFFYLFALMIIVPCLKSYAGQLELGARTAIDYYNVEVESLQLGSINENVTKYGLNLSSEFDSKKADIKATAAYSYITHSETDDAKEKFFNYNLSSELKIIGDSLKLLNSKSLSQRVSSSQQGVFSDEIVGSENLVDVNSTSSSLIYSIPNPRVIRLNANLSYKSTKADSLEDSATPQQSSALLNTDTSSFSLFVGSGSSPRAVNWGINMGSSTSERGESLNTYKTNFLSANLAVGFNPMLSWVSNASVNKNELDGGGFIGEQDLNFTQLGTGLEWSFIRDSSLSIFAKTSKSGEQERRNYIAGEFNWVLSKRTSLKLSVDRNQFGETYGFNFQLANRYIQSSANYREGIDINSNQSSAFSTELNDEVVRVNNGFFNLTYDNLRKVKISARVSYSKQESLEQTQSINSNRKTNGLSLSLQYQLSRKSSFNASFRQNDILYFIPEGSVLNVNERKDENQSLSFTLDTKLSRRLNSKVELSKRKRISNELNADTADNRINLSVSYQY</sequence>